<organism evidence="2">
    <name type="scientific">marine metagenome</name>
    <dbReference type="NCBI Taxonomy" id="408172"/>
    <lineage>
        <taxon>unclassified sequences</taxon>
        <taxon>metagenomes</taxon>
        <taxon>ecological metagenomes</taxon>
    </lineage>
</organism>
<name>A0A382K7S6_9ZZZZ</name>
<gene>
    <name evidence="2" type="ORF">METZ01_LOCUS273083</name>
</gene>
<dbReference type="InterPro" id="IPR054347">
    <property type="entry name" value="TOTE_primase"/>
</dbReference>
<sequence>MKNFIDLFSGLKRAHGCTYVEKKSSDGTKVKGKSFVKREPVTDKLWQDHLSGIEPSLGIIPIDENNKCRWGCIDVDKYNLNHKKLINLINNNQLPLTVCRSKSGGAHIFLFTTIPVEAKLLRDKLTAISAFLGFGSAEVFPKQIELKSEDDTGNFLNLPYFNSTNTTRYAFNFKGEAITISQFFLAIKR</sequence>
<dbReference type="EMBL" id="UINC01078804">
    <property type="protein sequence ID" value="SVC20229.1"/>
    <property type="molecule type" value="Genomic_DNA"/>
</dbReference>
<protein>
    <recommendedName>
        <fullName evidence="1">TOTE conflict system primase domain-containing protein</fullName>
    </recommendedName>
</protein>
<evidence type="ECO:0000259" key="1">
    <source>
        <dbReference type="Pfam" id="PF22548"/>
    </source>
</evidence>
<accession>A0A382K7S6</accession>
<dbReference type="AlphaFoldDB" id="A0A382K7S6"/>
<feature type="non-terminal residue" evidence="2">
    <location>
        <position position="189"/>
    </location>
</feature>
<reference evidence="2" key="1">
    <citation type="submission" date="2018-05" db="EMBL/GenBank/DDBJ databases">
        <authorList>
            <person name="Lanie J.A."/>
            <person name="Ng W.-L."/>
            <person name="Kazmierczak K.M."/>
            <person name="Andrzejewski T.M."/>
            <person name="Davidsen T.M."/>
            <person name="Wayne K.J."/>
            <person name="Tettelin H."/>
            <person name="Glass J.I."/>
            <person name="Rusch D."/>
            <person name="Podicherti R."/>
            <person name="Tsui H.-C.T."/>
            <person name="Winkler M.E."/>
        </authorList>
    </citation>
    <scope>NUCLEOTIDE SEQUENCE</scope>
</reference>
<feature type="domain" description="TOTE conflict system primase" evidence="1">
    <location>
        <begin position="24"/>
        <end position="167"/>
    </location>
</feature>
<dbReference type="Pfam" id="PF22548">
    <property type="entry name" value="AEP-TOTE"/>
    <property type="match status" value="1"/>
</dbReference>
<proteinExistence type="predicted"/>
<evidence type="ECO:0000313" key="2">
    <source>
        <dbReference type="EMBL" id="SVC20229.1"/>
    </source>
</evidence>